<comment type="catalytic activity">
    <reaction evidence="8">
        <text>L-seryl-[protein] + ATP = O-phospho-L-seryl-[protein] + ADP + H(+)</text>
        <dbReference type="Rhea" id="RHEA:17989"/>
        <dbReference type="Rhea" id="RHEA-COMP:9863"/>
        <dbReference type="Rhea" id="RHEA-COMP:11604"/>
        <dbReference type="ChEBI" id="CHEBI:15378"/>
        <dbReference type="ChEBI" id="CHEBI:29999"/>
        <dbReference type="ChEBI" id="CHEBI:30616"/>
        <dbReference type="ChEBI" id="CHEBI:83421"/>
        <dbReference type="ChEBI" id="CHEBI:456216"/>
        <dbReference type="EC" id="2.7.11.1"/>
    </reaction>
</comment>
<dbReference type="InterPro" id="IPR000719">
    <property type="entry name" value="Prot_kinase_dom"/>
</dbReference>
<evidence type="ECO:0000259" key="10">
    <source>
        <dbReference type="PROSITE" id="PS50011"/>
    </source>
</evidence>
<dbReference type="GO" id="GO:0072354">
    <property type="term" value="F:histone H3T3 kinase activity"/>
    <property type="evidence" value="ECO:0007669"/>
    <property type="project" value="TreeGrafter"/>
</dbReference>
<dbReference type="OrthoDB" id="21018at2759"/>
<dbReference type="PANTHER" id="PTHR24419:SF18">
    <property type="entry name" value="SERINE_THREONINE-PROTEIN KINASE HASPIN"/>
    <property type="match status" value="1"/>
</dbReference>
<dbReference type="STRING" id="158441.A0A226DLD9"/>
<dbReference type="GO" id="GO:0005737">
    <property type="term" value="C:cytoplasm"/>
    <property type="evidence" value="ECO:0007669"/>
    <property type="project" value="TreeGrafter"/>
</dbReference>
<dbReference type="Proteomes" id="UP000198287">
    <property type="component" value="Unassembled WGS sequence"/>
</dbReference>
<keyword evidence="4 9" id="KW-0547">Nucleotide-binding</keyword>
<dbReference type="PANTHER" id="PTHR24419">
    <property type="entry name" value="INTERLEUKIN-1 RECEPTOR-ASSOCIATED KINASE"/>
    <property type="match status" value="1"/>
</dbReference>
<comment type="catalytic activity">
    <reaction evidence="7">
        <text>L-threonyl-[protein] + ATP = O-phospho-L-threonyl-[protein] + ADP + H(+)</text>
        <dbReference type="Rhea" id="RHEA:46608"/>
        <dbReference type="Rhea" id="RHEA-COMP:11060"/>
        <dbReference type="Rhea" id="RHEA-COMP:11605"/>
        <dbReference type="ChEBI" id="CHEBI:15378"/>
        <dbReference type="ChEBI" id="CHEBI:30013"/>
        <dbReference type="ChEBI" id="CHEBI:30616"/>
        <dbReference type="ChEBI" id="CHEBI:61977"/>
        <dbReference type="ChEBI" id="CHEBI:456216"/>
        <dbReference type="EC" id="2.7.11.1"/>
    </reaction>
</comment>
<keyword evidence="3" id="KW-0808">Transferase</keyword>
<dbReference type="EMBL" id="LNIX01000015">
    <property type="protein sequence ID" value="OXA46352.1"/>
    <property type="molecule type" value="Genomic_DNA"/>
</dbReference>
<gene>
    <name evidence="11" type="ORF">Fcan01_18637</name>
</gene>
<keyword evidence="6 9" id="KW-0067">ATP-binding</keyword>
<keyword evidence="12" id="KW-1185">Reference proteome</keyword>
<evidence type="ECO:0000313" key="11">
    <source>
        <dbReference type="EMBL" id="OXA46352.1"/>
    </source>
</evidence>
<dbReference type="Gene3D" id="1.10.510.10">
    <property type="entry name" value="Transferase(Phosphotransferase) domain 1"/>
    <property type="match status" value="1"/>
</dbReference>
<dbReference type="AlphaFoldDB" id="A0A226DLD9"/>
<evidence type="ECO:0000256" key="3">
    <source>
        <dbReference type="ARBA" id="ARBA00022679"/>
    </source>
</evidence>
<evidence type="ECO:0000313" key="12">
    <source>
        <dbReference type="Proteomes" id="UP000198287"/>
    </source>
</evidence>
<comment type="caution">
    <text evidence="11">The sequence shown here is derived from an EMBL/GenBank/DDBJ whole genome shotgun (WGS) entry which is preliminary data.</text>
</comment>
<dbReference type="PROSITE" id="PS50011">
    <property type="entry name" value="PROTEIN_KINASE_DOM"/>
    <property type="match status" value="1"/>
</dbReference>
<dbReference type="SUPFAM" id="SSF56112">
    <property type="entry name" value="Protein kinase-like (PK-like)"/>
    <property type="match status" value="1"/>
</dbReference>
<dbReference type="InterPro" id="IPR024604">
    <property type="entry name" value="GSG2_C"/>
</dbReference>
<dbReference type="GO" id="GO:0000278">
    <property type="term" value="P:mitotic cell cycle"/>
    <property type="evidence" value="ECO:0007669"/>
    <property type="project" value="TreeGrafter"/>
</dbReference>
<dbReference type="Pfam" id="PF12330">
    <property type="entry name" value="Haspin_kinase"/>
    <property type="match status" value="1"/>
</dbReference>
<dbReference type="InterPro" id="IPR017441">
    <property type="entry name" value="Protein_kinase_ATP_BS"/>
</dbReference>
<evidence type="ECO:0000256" key="9">
    <source>
        <dbReference type="PROSITE-ProRule" id="PRU10141"/>
    </source>
</evidence>
<evidence type="ECO:0000256" key="7">
    <source>
        <dbReference type="ARBA" id="ARBA00047899"/>
    </source>
</evidence>
<organism evidence="11 12">
    <name type="scientific">Folsomia candida</name>
    <name type="common">Springtail</name>
    <dbReference type="NCBI Taxonomy" id="158441"/>
    <lineage>
        <taxon>Eukaryota</taxon>
        <taxon>Metazoa</taxon>
        <taxon>Ecdysozoa</taxon>
        <taxon>Arthropoda</taxon>
        <taxon>Hexapoda</taxon>
        <taxon>Collembola</taxon>
        <taxon>Entomobryomorpha</taxon>
        <taxon>Isotomoidea</taxon>
        <taxon>Isotomidae</taxon>
        <taxon>Proisotominae</taxon>
        <taxon>Folsomia</taxon>
    </lineage>
</organism>
<evidence type="ECO:0000256" key="8">
    <source>
        <dbReference type="ARBA" id="ARBA00048679"/>
    </source>
</evidence>
<dbReference type="GO" id="GO:0005634">
    <property type="term" value="C:nucleus"/>
    <property type="evidence" value="ECO:0007669"/>
    <property type="project" value="TreeGrafter"/>
</dbReference>
<feature type="domain" description="Protein kinase" evidence="10">
    <location>
        <begin position="40"/>
        <end position="393"/>
    </location>
</feature>
<dbReference type="GO" id="GO:0005524">
    <property type="term" value="F:ATP binding"/>
    <property type="evidence" value="ECO:0007669"/>
    <property type="project" value="UniProtKB-UniRule"/>
</dbReference>
<evidence type="ECO:0000256" key="5">
    <source>
        <dbReference type="ARBA" id="ARBA00022777"/>
    </source>
</evidence>
<evidence type="ECO:0000256" key="6">
    <source>
        <dbReference type="ARBA" id="ARBA00022840"/>
    </source>
</evidence>
<dbReference type="OMA" id="GNWEGRY"/>
<dbReference type="Gene3D" id="3.30.200.20">
    <property type="entry name" value="Phosphorylase Kinase, domain 1"/>
    <property type="match status" value="1"/>
</dbReference>
<sequence>MDDQPATEMTDMDPRQREKEFLATCHQEYPIPMNNIFQEIKDIAKIGEGIFGEVYQGNVPLLGEGGHGDTCNVASVVFKIVPIEGEEFVNGERQKKFEEVAPEVVITEKLGKLGENMSEPNVTGGYAKMYYSYLACGEYPANLVTAWNKWHEVNDSDNDAPMFSVDQKFVVFLFEHGGEDAGCYQFKDAKQTFFMIMQIIHMLAVAEIALEFEHRDLHGNNILIKKTHQDFSTFKVNGKVMNVPTCGIIPTIIDFTFSRIKDPGTNAEIFLDMADDEEMFMSTGNYQFDIYRMMRDANRNRWGPFNPKSNIMWLHYLVDKLLSKKHWTETATFDHRVFLGQMHHLKSRLLSFTSCHDFVCSPLLGKYLTMPDPKEYEAASRGRRISVKRDVKK</sequence>
<dbReference type="GO" id="GO:0035556">
    <property type="term" value="P:intracellular signal transduction"/>
    <property type="evidence" value="ECO:0007669"/>
    <property type="project" value="TreeGrafter"/>
</dbReference>
<reference evidence="11 12" key="1">
    <citation type="submission" date="2015-12" db="EMBL/GenBank/DDBJ databases">
        <title>The genome of Folsomia candida.</title>
        <authorList>
            <person name="Faddeeva A."/>
            <person name="Derks M.F."/>
            <person name="Anvar Y."/>
            <person name="Smit S."/>
            <person name="Van Straalen N."/>
            <person name="Roelofs D."/>
        </authorList>
    </citation>
    <scope>NUCLEOTIDE SEQUENCE [LARGE SCALE GENOMIC DNA]</scope>
    <source>
        <strain evidence="11 12">VU population</strain>
        <tissue evidence="11">Whole body</tissue>
    </source>
</reference>
<evidence type="ECO:0000256" key="4">
    <source>
        <dbReference type="ARBA" id="ARBA00022741"/>
    </source>
</evidence>
<evidence type="ECO:0000256" key="1">
    <source>
        <dbReference type="ARBA" id="ARBA00012513"/>
    </source>
</evidence>
<feature type="binding site" evidence="9">
    <location>
        <position position="79"/>
    </location>
    <ligand>
        <name>ATP</name>
        <dbReference type="ChEBI" id="CHEBI:30616"/>
    </ligand>
</feature>
<name>A0A226DLD9_FOLCA</name>
<keyword evidence="5 11" id="KW-0418">Kinase</keyword>
<keyword evidence="2" id="KW-0723">Serine/threonine-protein kinase</keyword>
<dbReference type="EC" id="2.7.11.1" evidence="1"/>
<dbReference type="PROSITE" id="PS00107">
    <property type="entry name" value="PROTEIN_KINASE_ATP"/>
    <property type="match status" value="1"/>
</dbReference>
<evidence type="ECO:0000256" key="2">
    <source>
        <dbReference type="ARBA" id="ARBA00022527"/>
    </source>
</evidence>
<dbReference type="InterPro" id="IPR011009">
    <property type="entry name" value="Kinase-like_dom_sf"/>
</dbReference>
<protein>
    <recommendedName>
        <fullName evidence="1">non-specific serine/threonine protein kinase</fullName>
        <ecNumber evidence="1">2.7.11.1</ecNumber>
    </recommendedName>
</protein>
<accession>A0A226DLD9</accession>
<proteinExistence type="predicted"/>
<dbReference type="SMART" id="SM01331">
    <property type="entry name" value="DUF3635"/>
    <property type="match status" value="1"/>
</dbReference>